<reference evidence="1 2" key="1">
    <citation type="journal article" date="2021" name="G3 (Bethesda)">
        <title>Genomic diversity, chromosomal rearrangements, and interspecies hybridization in the ogataea polymorpha species complex.</title>
        <authorList>
            <person name="Hanson S.J."/>
            <person name="Cinneide E.O."/>
            <person name="Salzberg L.I."/>
            <person name="Wolfe K.H."/>
            <person name="McGowan J."/>
            <person name="Fitzpatrick D.A."/>
            <person name="Matlin K."/>
        </authorList>
    </citation>
    <scope>NUCLEOTIDE SEQUENCE [LARGE SCALE GENOMIC DNA]</scope>
    <source>
        <strain evidence="1">51-138</strain>
    </source>
</reference>
<dbReference type="EMBL" id="JAHLVD010000003">
    <property type="protein sequence ID" value="KAG7850871.1"/>
    <property type="molecule type" value="Genomic_DNA"/>
</dbReference>
<organism evidence="1 2">
    <name type="scientific">Pichia angusta</name>
    <name type="common">Yeast</name>
    <name type="synonym">Hansenula polymorpha</name>
    <dbReference type="NCBI Taxonomy" id="870730"/>
    <lineage>
        <taxon>Eukaryota</taxon>
        <taxon>Fungi</taxon>
        <taxon>Dikarya</taxon>
        <taxon>Ascomycota</taxon>
        <taxon>Saccharomycotina</taxon>
        <taxon>Pichiomycetes</taxon>
        <taxon>Pichiales</taxon>
        <taxon>Pichiaceae</taxon>
        <taxon>Ogataea</taxon>
    </lineage>
</organism>
<dbReference type="Proteomes" id="UP001197328">
    <property type="component" value="Unassembled WGS sequence"/>
</dbReference>
<accession>A0ABQ7S0J2</accession>
<proteinExistence type="predicted"/>
<comment type="caution">
    <text evidence="1">The sequence shown here is derived from an EMBL/GenBank/DDBJ whole genome shotgun (WGS) entry which is preliminary data.</text>
</comment>
<name>A0ABQ7S0J2_PICAN</name>
<protein>
    <submittedName>
        <fullName evidence="1">Uncharacterized protein</fullName>
    </submittedName>
</protein>
<evidence type="ECO:0000313" key="2">
    <source>
        <dbReference type="Proteomes" id="UP001197328"/>
    </source>
</evidence>
<keyword evidence="2" id="KW-1185">Reference proteome</keyword>
<gene>
    <name evidence="1" type="ORF">KL940_001448</name>
</gene>
<sequence>MAEDVQETLSGDEKEYREAECLYGPPVEYESDEAYEKLAHQIHEKQKPVDYEIEHEKRDGFSGVDSAGPFIEGEKCHDVIEDENAERGAKHGCHSVERAVLTKYAYVEDPLGDTPVSTIMQDTVNIMKLQKKASISFLPTAVYLSRTLYMIIRVTMSEDMCINDVPIWNIRVLEISTVRA</sequence>
<evidence type="ECO:0000313" key="1">
    <source>
        <dbReference type="EMBL" id="KAG7850871.1"/>
    </source>
</evidence>